<name>A0A9P9YQV9_9MUSC</name>
<reference evidence="2" key="1">
    <citation type="journal article" date="2023" name="Genome Biol. Evol.">
        <title>Long-read-based Genome Assembly of Drosophila gunungcola Reveals Fewer Chemosensory Genes in Flower-breeding Species.</title>
        <authorList>
            <person name="Negi A."/>
            <person name="Liao B.Y."/>
            <person name="Yeh S.D."/>
        </authorList>
    </citation>
    <scope>NUCLEOTIDE SEQUENCE</scope>
    <source>
        <strain evidence="2">Sukarami</strain>
    </source>
</reference>
<evidence type="ECO:0000313" key="3">
    <source>
        <dbReference type="Proteomes" id="UP001059596"/>
    </source>
</evidence>
<protein>
    <submittedName>
        <fullName evidence="2">Uncharacterized protein</fullName>
    </submittedName>
</protein>
<dbReference type="AlphaFoldDB" id="A0A9P9YQV9"/>
<comment type="caution">
    <text evidence="2">The sequence shown here is derived from an EMBL/GenBank/DDBJ whole genome shotgun (WGS) entry which is preliminary data.</text>
</comment>
<feature type="compositionally biased region" description="Polar residues" evidence="1">
    <location>
        <begin position="43"/>
        <end position="58"/>
    </location>
</feature>
<keyword evidence="3" id="KW-1185">Reference proteome</keyword>
<evidence type="ECO:0000313" key="2">
    <source>
        <dbReference type="EMBL" id="KAI8041108.1"/>
    </source>
</evidence>
<dbReference type="Proteomes" id="UP001059596">
    <property type="component" value="Unassembled WGS sequence"/>
</dbReference>
<proteinExistence type="predicted"/>
<gene>
    <name evidence="2" type="ORF">M5D96_005360</name>
</gene>
<evidence type="ECO:0000256" key="1">
    <source>
        <dbReference type="SAM" id="MobiDB-lite"/>
    </source>
</evidence>
<dbReference type="EMBL" id="JAMKOV010000003">
    <property type="protein sequence ID" value="KAI8041108.1"/>
    <property type="molecule type" value="Genomic_DNA"/>
</dbReference>
<feature type="region of interest" description="Disordered" evidence="1">
    <location>
        <begin position="43"/>
        <end position="63"/>
    </location>
</feature>
<sequence>MLDAEADADAARLKPALRIREFRWAVAGAFEASRLPRAVASLHSTNPQCPSPNHNLNPPTIAGGVLAKKSTTSLIPR</sequence>
<organism evidence="2 3">
    <name type="scientific">Drosophila gunungcola</name>
    <name type="common">fruit fly</name>
    <dbReference type="NCBI Taxonomy" id="103775"/>
    <lineage>
        <taxon>Eukaryota</taxon>
        <taxon>Metazoa</taxon>
        <taxon>Ecdysozoa</taxon>
        <taxon>Arthropoda</taxon>
        <taxon>Hexapoda</taxon>
        <taxon>Insecta</taxon>
        <taxon>Pterygota</taxon>
        <taxon>Neoptera</taxon>
        <taxon>Endopterygota</taxon>
        <taxon>Diptera</taxon>
        <taxon>Brachycera</taxon>
        <taxon>Muscomorpha</taxon>
        <taxon>Ephydroidea</taxon>
        <taxon>Drosophilidae</taxon>
        <taxon>Drosophila</taxon>
        <taxon>Sophophora</taxon>
    </lineage>
</organism>
<accession>A0A9P9YQV9</accession>